<gene>
    <name evidence="1" type="ORF">AAGT77_20715</name>
</gene>
<proteinExistence type="predicted"/>
<evidence type="ECO:0000313" key="2">
    <source>
        <dbReference type="Proteomes" id="UP001445268"/>
    </source>
</evidence>
<name>A0ABZ3EA91_9GAMM</name>
<dbReference type="EMBL" id="CP152382">
    <property type="protein sequence ID" value="XAF56180.1"/>
    <property type="molecule type" value="Genomic_DNA"/>
</dbReference>
<accession>A0ABZ3EA91</accession>
<dbReference type="RefSeq" id="WP_342632728.1">
    <property type="nucleotide sequence ID" value="NZ_CP152382.1"/>
</dbReference>
<protein>
    <submittedName>
        <fullName evidence="1">Uncharacterized protein</fullName>
    </submittedName>
</protein>
<reference evidence="1 2" key="1">
    <citation type="submission" date="2024-04" db="EMBL/GenBank/DDBJ databases">
        <title>Marinobacter sp. SBY-1.</title>
        <authorList>
            <person name="Pan C."/>
        </authorList>
    </citation>
    <scope>NUCLEOTIDE SEQUENCE [LARGE SCALE GENOMIC DNA]</scope>
    <source>
        <strain evidence="1 2">SBY-1</strain>
        <plasmid evidence="1 2">unnamed2</plasmid>
    </source>
</reference>
<evidence type="ECO:0000313" key="1">
    <source>
        <dbReference type="EMBL" id="XAF56180.1"/>
    </source>
</evidence>
<geneLocation type="plasmid" evidence="1 2">
    <name>unnamed2</name>
</geneLocation>
<sequence length="238" mass="25920">MTVKDIGQKIVGFKVVPNGKVTPFPQPDDDPSIKRIEERPEGSLEAVSEKIVYSTSEGKQKVYVLVSFINVEGVLDGEPVTIERPIEFFFPIGQGTSEHQWISATMRSLSLAARGGYAAQNLQDLRKVAWDKGPVRCGTNPHGKPLYHNSEVAAIAWALQQILYRRGFLDADYNQVPARYLAKASQSAPAEFVEVGQEETETKAKGAGPAVVGECPECTGDLILRDGCPTCSCGYSKC</sequence>
<organism evidence="1 2">
    <name type="scientific">Marinobacter alkaliphilus</name>
    <dbReference type="NCBI Taxonomy" id="254719"/>
    <lineage>
        <taxon>Bacteria</taxon>
        <taxon>Pseudomonadati</taxon>
        <taxon>Pseudomonadota</taxon>
        <taxon>Gammaproteobacteria</taxon>
        <taxon>Pseudomonadales</taxon>
        <taxon>Marinobacteraceae</taxon>
        <taxon>Marinobacter</taxon>
    </lineage>
</organism>
<keyword evidence="2" id="KW-1185">Reference proteome</keyword>
<dbReference type="Proteomes" id="UP001445268">
    <property type="component" value="Plasmid unnamed2"/>
</dbReference>
<keyword evidence="1" id="KW-0614">Plasmid</keyword>